<keyword evidence="1" id="KW-0732">Signal</keyword>
<name>A0A941F196_9BACT</name>
<dbReference type="Pfam" id="PF13088">
    <property type="entry name" value="BNR_2"/>
    <property type="match status" value="1"/>
</dbReference>
<dbReference type="AlphaFoldDB" id="A0A941F196"/>
<keyword evidence="4" id="KW-1185">Reference proteome</keyword>
<comment type="caution">
    <text evidence="3">The sequence shown here is derived from an EMBL/GenBank/DDBJ whole genome shotgun (WGS) entry which is preliminary data.</text>
</comment>
<evidence type="ECO:0000256" key="1">
    <source>
        <dbReference type="SAM" id="SignalP"/>
    </source>
</evidence>
<reference evidence="3" key="1">
    <citation type="journal article" date="2018" name="Int. J. Syst. Evol. Microbiol.">
        <title>Carboxylicivirga sediminis sp. nov., isolated from coastal sediment.</title>
        <authorList>
            <person name="Wang F.Q."/>
            <person name="Ren L.H."/>
            <person name="Zou R.J."/>
            <person name="Sun Y.Z."/>
            <person name="Liu X.J."/>
            <person name="Jiang F."/>
            <person name="Liu L.J."/>
        </authorList>
    </citation>
    <scope>NUCLEOTIDE SEQUENCE</scope>
    <source>
        <strain evidence="3">JR1</strain>
    </source>
</reference>
<dbReference type="InterPro" id="IPR011040">
    <property type="entry name" value="Sialidase"/>
</dbReference>
<feature type="signal peptide" evidence="1">
    <location>
        <begin position="1"/>
        <end position="17"/>
    </location>
</feature>
<dbReference type="Gene3D" id="2.120.10.10">
    <property type="match status" value="2"/>
</dbReference>
<dbReference type="EMBL" id="JAGTAR010000003">
    <property type="protein sequence ID" value="MBR8534572.1"/>
    <property type="molecule type" value="Genomic_DNA"/>
</dbReference>
<dbReference type="InterPro" id="IPR036278">
    <property type="entry name" value="Sialidase_sf"/>
</dbReference>
<evidence type="ECO:0000259" key="2">
    <source>
        <dbReference type="Pfam" id="PF13088"/>
    </source>
</evidence>
<dbReference type="Proteomes" id="UP000679220">
    <property type="component" value="Unassembled WGS sequence"/>
</dbReference>
<sequence>MMIVRYLCFAALILVQACQSPSLTKQAVWGKQGFDLPVIDLDKETSMQVVVDEESGQYLGHPTTVLLPDGQTILCVYPKGHGKGGIVYKQSTDGGQTWSDRLPTPESWASSKEVPTIYSVKDQKGVERLILFSGSQDYVGGAIRMSISEDEGQTWSELAPIGDFKGIVAMAVCVPLSTPGHYLATFHTRGAEDTMVLYQVYSFDGGVTWGEPQELYRSSRAHLCEGGLIHSPDGTKIAMLLRENARNYNSQIMITCDEGQSWSAPRPMPGALCGDRHQAVYLPDGRLLVQFRDITPMNRPGNQISPTEGDWVGWIGTWEDLENGYEGQYRIRFKDNTKGWDAAYPAAEVLPDGTLVCTTYGHWKNNEAPFILSFRFQIDDIDKLLNKQTDNSILLKNER</sequence>
<feature type="domain" description="Sialidase" evidence="2">
    <location>
        <begin position="48"/>
        <end position="214"/>
    </location>
</feature>
<protein>
    <submittedName>
        <fullName evidence="3">Exo-alpha-sialidase</fullName>
    </submittedName>
</protein>
<dbReference type="CDD" id="cd15482">
    <property type="entry name" value="Sialidase_non-viral"/>
    <property type="match status" value="1"/>
</dbReference>
<proteinExistence type="predicted"/>
<evidence type="ECO:0000313" key="4">
    <source>
        <dbReference type="Proteomes" id="UP000679220"/>
    </source>
</evidence>
<gene>
    <name evidence="3" type="ORF">KDU71_03300</name>
</gene>
<reference evidence="3" key="2">
    <citation type="submission" date="2021-04" db="EMBL/GenBank/DDBJ databases">
        <authorList>
            <person name="Zhang T."/>
            <person name="Zhang Y."/>
            <person name="Lu D."/>
            <person name="Zuo D."/>
            <person name="Du Z."/>
        </authorList>
    </citation>
    <scope>NUCLEOTIDE SEQUENCE</scope>
    <source>
        <strain evidence="3">JR1</strain>
    </source>
</reference>
<organism evidence="3 4">
    <name type="scientific">Carboxylicivirga sediminis</name>
    <dbReference type="NCBI Taxonomy" id="2006564"/>
    <lineage>
        <taxon>Bacteria</taxon>
        <taxon>Pseudomonadati</taxon>
        <taxon>Bacteroidota</taxon>
        <taxon>Bacteroidia</taxon>
        <taxon>Marinilabiliales</taxon>
        <taxon>Marinilabiliaceae</taxon>
        <taxon>Carboxylicivirga</taxon>
    </lineage>
</organism>
<dbReference type="SUPFAM" id="SSF50939">
    <property type="entry name" value="Sialidases"/>
    <property type="match status" value="1"/>
</dbReference>
<dbReference type="RefSeq" id="WP_212188475.1">
    <property type="nucleotide sequence ID" value="NZ_JAGTAR010000003.1"/>
</dbReference>
<evidence type="ECO:0000313" key="3">
    <source>
        <dbReference type="EMBL" id="MBR8534572.1"/>
    </source>
</evidence>
<dbReference type="PROSITE" id="PS51257">
    <property type="entry name" value="PROKAR_LIPOPROTEIN"/>
    <property type="match status" value="1"/>
</dbReference>
<accession>A0A941F196</accession>
<feature type="chain" id="PRO_5037439429" evidence="1">
    <location>
        <begin position="18"/>
        <end position="399"/>
    </location>
</feature>